<dbReference type="KEGG" id="gce:KYE46_00105"/>
<feature type="domain" description="DUF3859" evidence="2">
    <location>
        <begin position="30"/>
        <end position="162"/>
    </location>
</feature>
<proteinExistence type="predicted"/>
<feature type="signal peptide" evidence="1">
    <location>
        <begin position="1"/>
        <end position="20"/>
    </location>
</feature>
<keyword evidence="4" id="KW-1185">Reference proteome</keyword>
<accession>A0A8F6TVG4</accession>
<reference evidence="3 4" key="1">
    <citation type="submission" date="2021-07" db="EMBL/GenBank/DDBJ databases">
        <title>A novel Jannaschia species isolated from marine dinoflagellate Ceratoperidinium margalefii.</title>
        <authorList>
            <person name="Jiang Y."/>
            <person name="Li Z."/>
        </authorList>
    </citation>
    <scope>NUCLEOTIDE SEQUENCE [LARGE SCALE GENOMIC DNA]</scope>
    <source>
        <strain evidence="3 4">J12C1-MA-4</strain>
    </source>
</reference>
<dbReference type="Pfam" id="PF12975">
    <property type="entry name" value="DUF3859"/>
    <property type="match status" value="1"/>
</dbReference>
<dbReference type="EMBL" id="CP079194">
    <property type="protein sequence ID" value="QXT39701.1"/>
    <property type="molecule type" value="Genomic_DNA"/>
</dbReference>
<evidence type="ECO:0000256" key="1">
    <source>
        <dbReference type="SAM" id="SignalP"/>
    </source>
</evidence>
<evidence type="ECO:0000313" key="3">
    <source>
        <dbReference type="EMBL" id="QXT39701.1"/>
    </source>
</evidence>
<dbReference type="AlphaFoldDB" id="A0A8F6TVG4"/>
<gene>
    <name evidence="3" type="ORF">KYE46_00105</name>
</gene>
<dbReference type="Proteomes" id="UP000825009">
    <property type="component" value="Chromosome"/>
</dbReference>
<feature type="chain" id="PRO_5034703231" evidence="1">
    <location>
        <begin position="21"/>
        <end position="181"/>
    </location>
</feature>
<dbReference type="InterPro" id="IPR024331">
    <property type="entry name" value="DUF3859"/>
</dbReference>
<evidence type="ECO:0000259" key="2">
    <source>
        <dbReference type="Pfam" id="PF12975"/>
    </source>
</evidence>
<protein>
    <submittedName>
        <fullName evidence="3">DUF3859 domain-containing protein</fullName>
    </submittedName>
</protein>
<evidence type="ECO:0000313" key="4">
    <source>
        <dbReference type="Proteomes" id="UP000825009"/>
    </source>
</evidence>
<keyword evidence="1" id="KW-0732">Signal</keyword>
<organism evidence="3 4">
    <name type="scientific">Gymnodinialimonas ceratoperidinii</name>
    <dbReference type="NCBI Taxonomy" id="2856823"/>
    <lineage>
        <taxon>Bacteria</taxon>
        <taxon>Pseudomonadati</taxon>
        <taxon>Pseudomonadota</taxon>
        <taxon>Alphaproteobacteria</taxon>
        <taxon>Rhodobacterales</taxon>
        <taxon>Paracoccaceae</taxon>
        <taxon>Gymnodinialimonas</taxon>
    </lineage>
</organism>
<sequence>MRLPVIASLLCLCLTLPVAGQSDRAARVSPRLAAFDYGIYCAQEPERRDPAPATASGEINIVPAIPNFAFNQRIVPAEIGIGFGVLVSAPLGALYEPVTVTVTHPPYSRENITVEQWVTDVDDGRNLMGFSFDHEFELVLGEWTFSATTLDGEELYHIAFEVVAPEAMPQVVSACFGAFMS</sequence>
<name>A0A8F6TVG4_9RHOB</name>
<dbReference type="RefSeq" id="WP_219002534.1">
    <property type="nucleotide sequence ID" value="NZ_CP079194.1"/>
</dbReference>